<keyword evidence="16" id="KW-1185">Reference proteome</keyword>
<dbReference type="InterPro" id="IPR002401">
    <property type="entry name" value="Cyt_P450_E_grp-I"/>
</dbReference>
<dbReference type="Gene3D" id="1.10.630.10">
    <property type="entry name" value="Cytochrome P450"/>
    <property type="match status" value="1"/>
</dbReference>
<evidence type="ECO:0000313" key="16">
    <source>
        <dbReference type="Proteomes" id="UP001168821"/>
    </source>
</evidence>
<dbReference type="PROSITE" id="PS00086">
    <property type="entry name" value="CYTOCHROME_P450"/>
    <property type="match status" value="1"/>
</dbReference>
<evidence type="ECO:0000256" key="8">
    <source>
        <dbReference type="ARBA" id="ARBA00022848"/>
    </source>
</evidence>
<evidence type="ECO:0000256" key="11">
    <source>
        <dbReference type="ARBA" id="ARBA00023033"/>
    </source>
</evidence>
<keyword evidence="6 13" id="KW-0479">Metal-binding</keyword>
<gene>
    <name evidence="15" type="ORF">Zmor_027496</name>
</gene>
<keyword evidence="8" id="KW-0492">Microsome</keyword>
<evidence type="ECO:0000256" key="10">
    <source>
        <dbReference type="ARBA" id="ARBA00023004"/>
    </source>
</evidence>
<organism evidence="15 16">
    <name type="scientific">Zophobas morio</name>
    <dbReference type="NCBI Taxonomy" id="2755281"/>
    <lineage>
        <taxon>Eukaryota</taxon>
        <taxon>Metazoa</taxon>
        <taxon>Ecdysozoa</taxon>
        <taxon>Arthropoda</taxon>
        <taxon>Hexapoda</taxon>
        <taxon>Insecta</taxon>
        <taxon>Pterygota</taxon>
        <taxon>Neoptera</taxon>
        <taxon>Endopterygota</taxon>
        <taxon>Coleoptera</taxon>
        <taxon>Polyphaga</taxon>
        <taxon>Cucujiformia</taxon>
        <taxon>Tenebrionidae</taxon>
        <taxon>Zophobas</taxon>
    </lineage>
</organism>
<dbReference type="GO" id="GO:0020037">
    <property type="term" value="F:heme binding"/>
    <property type="evidence" value="ECO:0007669"/>
    <property type="project" value="InterPro"/>
</dbReference>
<keyword evidence="10 13" id="KW-0408">Iron</keyword>
<keyword evidence="12" id="KW-0472">Membrane</keyword>
<comment type="cofactor">
    <cofactor evidence="1 13">
        <name>heme</name>
        <dbReference type="ChEBI" id="CHEBI:30413"/>
    </cofactor>
</comment>
<dbReference type="Proteomes" id="UP001168821">
    <property type="component" value="Unassembled WGS sequence"/>
</dbReference>
<dbReference type="InterPro" id="IPR050476">
    <property type="entry name" value="Insect_CytP450_Detox"/>
</dbReference>
<keyword evidence="11 14" id="KW-0503">Monooxygenase</keyword>
<evidence type="ECO:0000256" key="5">
    <source>
        <dbReference type="ARBA" id="ARBA00022617"/>
    </source>
</evidence>
<dbReference type="PANTHER" id="PTHR24292:SF54">
    <property type="entry name" value="CYP9F3-RELATED"/>
    <property type="match status" value="1"/>
</dbReference>
<keyword evidence="5 13" id="KW-0349">Heme</keyword>
<proteinExistence type="inferred from homology"/>
<dbReference type="PRINTS" id="PR00385">
    <property type="entry name" value="P450"/>
</dbReference>
<keyword evidence="7" id="KW-0256">Endoplasmic reticulum</keyword>
<dbReference type="InterPro" id="IPR017972">
    <property type="entry name" value="Cyt_P450_CS"/>
</dbReference>
<dbReference type="InterPro" id="IPR001128">
    <property type="entry name" value="Cyt_P450"/>
</dbReference>
<evidence type="ECO:0000256" key="4">
    <source>
        <dbReference type="ARBA" id="ARBA00010617"/>
    </source>
</evidence>
<accession>A0AA38HTN5</accession>
<evidence type="ECO:0000256" key="1">
    <source>
        <dbReference type="ARBA" id="ARBA00001971"/>
    </source>
</evidence>
<evidence type="ECO:0000256" key="7">
    <source>
        <dbReference type="ARBA" id="ARBA00022824"/>
    </source>
</evidence>
<protein>
    <recommendedName>
        <fullName evidence="17">Cytochrome P450 9e2</fullName>
    </recommendedName>
</protein>
<dbReference type="SUPFAM" id="SSF48264">
    <property type="entry name" value="Cytochrome P450"/>
    <property type="match status" value="1"/>
</dbReference>
<comment type="subcellular location">
    <subcellularLocation>
        <location evidence="3">Endoplasmic reticulum membrane</location>
        <topology evidence="3">Peripheral membrane protein</topology>
    </subcellularLocation>
    <subcellularLocation>
        <location evidence="2">Microsome membrane</location>
        <topology evidence="2">Peripheral membrane protein</topology>
    </subcellularLocation>
</comment>
<dbReference type="PANTHER" id="PTHR24292">
    <property type="entry name" value="CYTOCHROME P450"/>
    <property type="match status" value="1"/>
</dbReference>
<evidence type="ECO:0000256" key="13">
    <source>
        <dbReference type="PIRSR" id="PIRSR602401-1"/>
    </source>
</evidence>
<evidence type="ECO:0000256" key="14">
    <source>
        <dbReference type="RuleBase" id="RU000461"/>
    </source>
</evidence>
<dbReference type="GO" id="GO:0005506">
    <property type="term" value="F:iron ion binding"/>
    <property type="evidence" value="ECO:0007669"/>
    <property type="project" value="InterPro"/>
</dbReference>
<dbReference type="GO" id="GO:0005789">
    <property type="term" value="C:endoplasmic reticulum membrane"/>
    <property type="evidence" value="ECO:0007669"/>
    <property type="project" value="UniProtKB-SubCell"/>
</dbReference>
<evidence type="ECO:0000256" key="3">
    <source>
        <dbReference type="ARBA" id="ARBA00004406"/>
    </source>
</evidence>
<dbReference type="AlphaFoldDB" id="A0AA38HTN5"/>
<evidence type="ECO:0000256" key="6">
    <source>
        <dbReference type="ARBA" id="ARBA00022723"/>
    </source>
</evidence>
<evidence type="ECO:0000256" key="9">
    <source>
        <dbReference type="ARBA" id="ARBA00023002"/>
    </source>
</evidence>
<evidence type="ECO:0000256" key="2">
    <source>
        <dbReference type="ARBA" id="ARBA00004174"/>
    </source>
</evidence>
<evidence type="ECO:0000313" key="15">
    <source>
        <dbReference type="EMBL" id="KAJ3640964.1"/>
    </source>
</evidence>
<dbReference type="PRINTS" id="PR00463">
    <property type="entry name" value="EP450I"/>
</dbReference>
<evidence type="ECO:0008006" key="17">
    <source>
        <dbReference type="Google" id="ProtNLM"/>
    </source>
</evidence>
<dbReference type="GO" id="GO:0004497">
    <property type="term" value="F:monooxygenase activity"/>
    <property type="evidence" value="ECO:0007669"/>
    <property type="project" value="UniProtKB-KW"/>
</dbReference>
<comment type="caution">
    <text evidence="15">The sequence shown here is derived from an EMBL/GenBank/DDBJ whole genome shotgun (WGS) entry which is preliminary data.</text>
</comment>
<comment type="similarity">
    <text evidence="4 14">Belongs to the cytochrome P450 family.</text>
</comment>
<dbReference type="InterPro" id="IPR036396">
    <property type="entry name" value="Cyt_P450_sf"/>
</dbReference>
<sequence length="147" mass="16784">MVVCESLRKWPPAVTTDRQVSKDFIIEPVKPGEKKLLLEKGAVCWLPVFAIHNDARFYPNPEKFDPERFSEENKHKINPSVYIPFGYGPRNCIGSRFALLEGKLLLSYILKNFEVVKTGKTKIPVVLDKTQINLASEGGMWLGFKKF</sequence>
<reference evidence="15" key="1">
    <citation type="journal article" date="2023" name="G3 (Bethesda)">
        <title>Whole genome assemblies of Zophobas morio and Tenebrio molitor.</title>
        <authorList>
            <person name="Kaur S."/>
            <person name="Stinson S.A."/>
            <person name="diCenzo G.C."/>
        </authorList>
    </citation>
    <scope>NUCLEOTIDE SEQUENCE</scope>
    <source>
        <strain evidence="15">QUZm001</strain>
    </source>
</reference>
<name>A0AA38HTN5_9CUCU</name>
<feature type="binding site" description="axial binding residue" evidence="13">
    <location>
        <position position="92"/>
    </location>
    <ligand>
        <name>heme</name>
        <dbReference type="ChEBI" id="CHEBI:30413"/>
    </ligand>
    <ligandPart>
        <name>Fe</name>
        <dbReference type="ChEBI" id="CHEBI:18248"/>
    </ligandPart>
</feature>
<dbReference type="Pfam" id="PF00067">
    <property type="entry name" value="p450"/>
    <property type="match status" value="1"/>
</dbReference>
<evidence type="ECO:0000256" key="12">
    <source>
        <dbReference type="ARBA" id="ARBA00023136"/>
    </source>
</evidence>
<keyword evidence="9 14" id="KW-0560">Oxidoreductase</keyword>
<dbReference type="GO" id="GO:0016705">
    <property type="term" value="F:oxidoreductase activity, acting on paired donors, with incorporation or reduction of molecular oxygen"/>
    <property type="evidence" value="ECO:0007669"/>
    <property type="project" value="InterPro"/>
</dbReference>
<dbReference type="EMBL" id="JALNTZ010000009">
    <property type="protein sequence ID" value="KAJ3640964.1"/>
    <property type="molecule type" value="Genomic_DNA"/>
</dbReference>